<accession>A0A9X1AD23</accession>
<dbReference type="SUPFAM" id="SSF46689">
    <property type="entry name" value="Homeodomain-like"/>
    <property type="match status" value="1"/>
</dbReference>
<dbReference type="EMBL" id="JAFLWW010000005">
    <property type="protein sequence ID" value="MBT1157583.1"/>
    <property type="molecule type" value="Genomic_DNA"/>
</dbReference>
<evidence type="ECO:0000256" key="2">
    <source>
        <dbReference type="PROSITE-ProRule" id="PRU00335"/>
    </source>
</evidence>
<evidence type="ECO:0000259" key="3">
    <source>
        <dbReference type="PROSITE" id="PS50977"/>
    </source>
</evidence>
<keyword evidence="5" id="KW-1185">Reference proteome</keyword>
<evidence type="ECO:0000313" key="4">
    <source>
        <dbReference type="EMBL" id="MBT1157583.1"/>
    </source>
</evidence>
<feature type="DNA-binding region" description="H-T-H motif" evidence="2">
    <location>
        <begin position="84"/>
        <end position="103"/>
    </location>
</feature>
<gene>
    <name evidence="4" type="ORF">J1C56_18480</name>
</gene>
<dbReference type="PROSITE" id="PS01081">
    <property type="entry name" value="HTH_TETR_1"/>
    <property type="match status" value="1"/>
</dbReference>
<sequence length="243" mass="26726">MNRTSHQRSPAGASDRSGSMERLLAILRSAQKALDNERLNSHLMISTKIWMQSKRMARPLSDDRRNTIIIAATELISERGLGTSTADIAKHAGISNGSVFTYFETKTDLFNAIYSELKEELIATVLAAIPSDQEEKSQLRYFWSARTQWGVTNPQKRKALAQLHVSDKITIVSRQAATVSAAPILNLIAQVAMRGTLRAAPPSYVVELVEGMAGTTMDFMIANPAMAEEASQAGFDALWRMLA</sequence>
<dbReference type="Pfam" id="PF00440">
    <property type="entry name" value="TetR_N"/>
    <property type="match status" value="1"/>
</dbReference>
<organism evidence="4 5">
    <name type="scientific">Aminobacter anthyllidis</name>
    <dbReference type="NCBI Taxonomy" id="1035067"/>
    <lineage>
        <taxon>Bacteria</taxon>
        <taxon>Pseudomonadati</taxon>
        <taxon>Pseudomonadota</taxon>
        <taxon>Alphaproteobacteria</taxon>
        <taxon>Hyphomicrobiales</taxon>
        <taxon>Phyllobacteriaceae</taxon>
        <taxon>Aminobacter</taxon>
    </lineage>
</organism>
<dbReference type="InterPro" id="IPR023772">
    <property type="entry name" value="DNA-bd_HTH_TetR-type_CS"/>
</dbReference>
<dbReference type="InterPro" id="IPR050109">
    <property type="entry name" value="HTH-type_TetR-like_transc_reg"/>
</dbReference>
<dbReference type="InterPro" id="IPR001647">
    <property type="entry name" value="HTH_TetR"/>
</dbReference>
<name>A0A9X1AD23_9HYPH</name>
<dbReference type="PROSITE" id="PS50977">
    <property type="entry name" value="HTH_TETR_2"/>
    <property type="match status" value="1"/>
</dbReference>
<dbReference type="RefSeq" id="WP_214391523.1">
    <property type="nucleotide sequence ID" value="NZ_JAFLWW010000005.1"/>
</dbReference>
<evidence type="ECO:0000313" key="5">
    <source>
        <dbReference type="Proteomes" id="UP001138921"/>
    </source>
</evidence>
<evidence type="ECO:0000256" key="1">
    <source>
        <dbReference type="ARBA" id="ARBA00023125"/>
    </source>
</evidence>
<protein>
    <submittedName>
        <fullName evidence="4">TetR/AcrR family transcriptional regulator</fullName>
    </submittedName>
</protein>
<reference evidence="4" key="2">
    <citation type="submission" date="2021-03" db="EMBL/GenBank/DDBJ databases">
        <authorList>
            <person name="Artuso I."/>
            <person name="Turrini P."/>
            <person name="Pirolo M."/>
            <person name="Lugli G.A."/>
            <person name="Ventura M."/>
            <person name="Visca P."/>
        </authorList>
    </citation>
    <scope>NUCLEOTIDE SEQUENCE</scope>
    <source>
        <strain evidence="4">LMG 26462</strain>
    </source>
</reference>
<dbReference type="Gene3D" id="1.10.357.10">
    <property type="entry name" value="Tetracycline Repressor, domain 2"/>
    <property type="match status" value="1"/>
</dbReference>
<keyword evidence="1 2" id="KW-0238">DNA-binding</keyword>
<dbReference type="PANTHER" id="PTHR30055">
    <property type="entry name" value="HTH-TYPE TRANSCRIPTIONAL REGULATOR RUTR"/>
    <property type="match status" value="1"/>
</dbReference>
<dbReference type="Proteomes" id="UP001138921">
    <property type="component" value="Unassembled WGS sequence"/>
</dbReference>
<dbReference type="InterPro" id="IPR009057">
    <property type="entry name" value="Homeodomain-like_sf"/>
</dbReference>
<dbReference type="AlphaFoldDB" id="A0A9X1AD23"/>
<proteinExistence type="predicted"/>
<feature type="domain" description="HTH tetR-type" evidence="3">
    <location>
        <begin position="62"/>
        <end position="121"/>
    </location>
</feature>
<dbReference type="PRINTS" id="PR00455">
    <property type="entry name" value="HTHTETR"/>
</dbReference>
<reference evidence="4" key="1">
    <citation type="journal article" date="2021" name="Microorganisms">
        <title>Phylogenomic Reconstruction and Metabolic Potential of the Genus Aminobacter.</title>
        <authorList>
            <person name="Artuso I."/>
            <person name="Turrini P."/>
            <person name="Pirolo M."/>
            <person name="Lugli G.A."/>
            <person name="Ventura M."/>
            <person name="Visca P."/>
        </authorList>
    </citation>
    <scope>NUCLEOTIDE SEQUENCE</scope>
    <source>
        <strain evidence="4">LMG 26462</strain>
    </source>
</reference>
<dbReference type="GO" id="GO:0003677">
    <property type="term" value="F:DNA binding"/>
    <property type="evidence" value="ECO:0007669"/>
    <property type="project" value="UniProtKB-UniRule"/>
</dbReference>
<dbReference type="PANTHER" id="PTHR30055:SF222">
    <property type="entry name" value="REGULATORY PROTEIN"/>
    <property type="match status" value="1"/>
</dbReference>
<comment type="caution">
    <text evidence="4">The sequence shown here is derived from an EMBL/GenBank/DDBJ whole genome shotgun (WGS) entry which is preliminary data.</text>
</comment>